<name>A0ACC1LGQ2_9FUNG</name>
<dbReference type="Proteomes" id="UP001140087">
    <property type="component" value="Unassembled WGS sequence"/>
</dbReference>
<proteinExistence type="predicted"/>
<comment type="caution">
    <text evidence="1">The sequence shown here is derived from an EMBL/GenBank/DDBJ whole genome shotgun (WGS) entry which is preliminary data.</text>
</comment>
<evidence type="ECO:0000313" key="2">
    <source>
        <dbReference type="Proteomes" id="UP001140087"/>
    </source>
</evidence>
<reference evidence="1" key="1">
    <citation type="submission" date="2022-07" db="EMBL/GenBank/DDBJ databases">
        <title>Phylogenomic reconstructions and comparative analyses of Kickxellomycotina fungi.</title>
        <authorList>
            <person name="Reynolds N.K."/>
            <person name="Stajich J.E."/>
            <person name="Barry K."/>
            <person name="Grigoriev I.V."/>
            <person name="Crous P."/>
            <person name="Smith M.E."/>
        </authorList>
    </citation>
    <scope>NUCLEOTIDE SEQUENCE</scope>
    <source>
        <strain evidence="1">BCRC 34780</strain>
    </source>
</reference>
<gene>
    <name evidence="1" type="ORF">H4R21_000283</name>
</gene>
<keyword evidence="2" id="KW-1185">Reference proteome</keyword>
<evidence type="ECO:0000313" key="1">
    <source>
        <dbReference type="EMBL" id="KAJ2807930.1"/>
    </source>
</evidence>
<protein>
    <submittedName>
        <fullName evidence="1">Uncharacterized protein</fullName>
    </submittedName>
</protein>
<accession>A0ACC1LGQ2</accession>
<dbReference type="EMBL" id="JANBUN010000024">
    <property type="protein sequence ID" value="KAJ2807930.1"/>
    <property type="molecule type" value="Genomic_DNA"/>
</dbReference>
<organism evidence="1 2">
    <name type="scientific">Coemansia helicoidea</name>
    <dbReference type="NCBI Taxonomy" id="1286919"/>
    <lineage>
        <taxon>Eukaryota</taxon>
        <taxon>Fungi</taxon>
        <taxon>Fungi incertae sedis</taxon>
        <taxon>Zoopagomycota</taxon>
        <taxon>Kickxellomycotina</taxon>
        <taxon>Kickxellomycetes</taxon>
        <taxon>Kickxellales</taxon>
        <taxon>Kickxellaceae</taxon>
        <taxon>Coemansia</taxon>
    </lineage>
</organism>
<sequence length="1440" mass="151816">MSYYNSRLNPIQGRATAPKAVGRHAFQGLPLAEAEGPATRKPPPAQRRAATGGQRRQAVAAPASVKGAPAAVPVACVVHRASTTSEARVVAPPPPEDKRPSTTRPASCSTRHRGKTKDTKRHSEWRDIQVKSLTRVDSILRGEIGLGAQPARWKTMYALAGGQPHAASSGLGIMMAQSGRPALGLAAAAAAATADARPGTAHAHLARRAEPAAGQKHQPLQAQRASHSPPWDFEVVGGARGETASALARPSTSSARLGQSTRRHPSGGGGGAPAASGSSRVLSMQMPTLQAAAAPRVRRPISVFNPASRLIQLSRDESRRSRLFNEYENLVAHKDADNEADDEDDGASGGDDAPDEPAFSAGGRPHTSTTTAAASVRHRPGDLTSIVEESDGSSSSFEDVVGTLRPAARLAGPRPATAQRHPAQAPRPQRDRHTTSMYVQGGQASQQQQQQQQQTERRWSRIISQNQHLFNPQPTTQPPRHDAWLHESAQGQATDASRPGPGAGSRRLSSAPPLVLDLPQSADLFQDMAQALAERLPPLSAGSTASTSSASTVVLWPDSLASSSPLSVLRRPQSASGGAGSAGASPASDKQDVDAPVVGSRASSIYLDPESLFGGVIFGGEDLPHEQSGMDLLGGASLRGPQTERTPTTAANSLPSEELVAETRSAAGGSDATDDEAACQAARRRSQAREELRRVEETTPASGLGAVLSKDSPAHRELLAAYMERFNFEEQPIDFALRQLFRELRLPAESQQIDRIITGFAQSYHARNPGLFHSADVVYAYAFAILLLHTDAHNPRIKHKITKAQFTARARLLDDSASGQGSEMFDEVLDILYDNVTMVKFEYAPGVGGGEPFAAGHLPPVAGVAAAAPEGARDQSPGISGWLRRMFAPAAAPATPTTPAKLPLSPQDIPSKEQYSYTAVGRRRVGSVSGLNGSIAALGGTPQPQPPQASRPRTSHGTFPRSNSAFLAAAAAAGGLDGSRAALATSTALPRARAFTTELAAAAPLLSPIDTSVGRQAYGATPPASSPPTTCSFATATSPTADSGLVARDVLRVNAARPFKSSPLAGGLALGTARNGSGRREFAPSSPASDPLSPHSPAYEAVSPRSPRGAMDLASGFAAIDLAVPAQPLAVESIRLKGLKSHVRRRVSLRTGRPLSGIIYPSAGADPGQSTGGRARSPPPGPAGSALLRVDMAGYVARKMDRLDNGRRGLVRRWKSFWMVLSGSRLYMFRPGDAAHPECQLEPSSPDASAQHLAAGARAALAIQTIVPLRNGVAIVDAAYTKYPHVFRILADDGSEMLVKAADDDAVAEWMARINCAAAFKTADVDRRTVDAAGLDAAPAGCVQRAELLEGRLAELDQQLDDIDDRLERSLRLYKQLASMVPLTRQARARTMQHAEQARARLKELYLSEQRLTCYKDVLELDLAIEYELCGHLPPAVASP</sequence>